<evidence type="ECO:0000256" key="5">
    <source>
        <dbReference type="ARBA" id="ARBA00023136"/>
    </source>
</evidence>
<dbReference type="RefSeq" id="WP_173013383.1">
    <property type="nucleotide sequence ID" value="NZ_AP019860.1"/>
</dbReference>
<evidence type="ECO:0000256" key="7">
    <source>
        <dbReference type="SAM" id="Phobius"/>
    </source>
</evidence>
<dbReference type="GO" id="GO:0005886">
    <property type="term" value="C:plasma membrane"/>
    <property type="evidence" value="ECO:0007669"/>
    <property type="project" value="UniProtKB-SubCell"/>
</dbReference>
<dbReference type="InterPro" id="IPR004960">
    <property type="entry name" value="LipA_acyltrans"/>
</dbReference>
<keyword evidence="7" id="KW-0812">Transmembrane</keyword>
<proteinExistence type="predicted"/>
<dbReference type="EMBL" id="AP019860">
    <property type="protein sequence ID" value="BBM85166.1"/>
    <property type="molecule type" value="Genomic_DNA"/>
</dbReference>
<gene>
    <name evidence="8" type="ORF">UABAM_03529</name>
</gene>
<organism evidence="8 9">
    <name type="scientific">Uabimicrobium amorphum</name>
    <dbReference type="NCBI Taxonomy" id="2596890"/>
    <lineage>
        <taxon>Bacteria</taxon>
        <taxon>Pseudomonadati</taxon>
        <taxon>Planctomycetota</taxon>
        <taxon>Candidatus Uabimicrobiia</taxon>
        <taxon>Candidatus Uabimicrobiales</taxon>
        <taxon>Candidatus Uabimicrobiaceae</taxon>
        <taxon>Candidatus Uabimicrobium</taxon>
    </lineage>
</organism>
<evidence type="ECO:0000256" key="3">
    <source>
        <dbReference type="ARBA" id="ARBA00022519"/>
    </source>
</evidence>
<dbReference type="GO" id="GO:0009247">
    <property type="term" value="P:glycolipid biosynthetic process"/>
    <property type="evidence" value="ECO:0007669"/>
    <property type="project" value="UniProtKB-ARBA"/>
</dbReference>
<keyword evidence="7" id="KW-1133">Transmembrane helix</keyword>
<feature type="transmembrane region" description="Helical" evidence="7">
    <location>
        <begin position="20"/>
        <end position="44"/>
    </location>
</feature>
<dbReference type="GO" id="GO:0016746">
    <property type="term" value="F:acyltransferase activity"/>
    <property type="evidence" value="ECO:0007669"/>
    <property type="project" value="UniProtKB-KW"/>
</dbReference>
<comment type="subcellular location">
    <subcellularLocation>
        <location evidence="1">Cell inner membrane</location>
    </subcellularLocation>
</comment>
<evidence type="ECO:0000256" key="4">
    <source>
        <dbReference type="ARBA" id="ARBA00022679"/>
    </source>
</evidence>
<dbReference type="AlphaFoldDB" id="A0A5S9IPD6"/>
<dbReference type="KEGG" id="uam:UABAM_03529"/>
<evidence type="ECO:0000313" key="8">
    <source>
        <dbReference type="EMBL" id="BBM85166.1"/>
    </source>
</evidence>
<keyword evidence="6 8" id="KW-0012">Acyltransferase</keyword>
<keyword evidence="9" id="KW-1185">Reference proteome</keyword>
<evidence type="ECO:0000313" key="9">
    <source>
        <dbReference type="Proteomes" id="UP000326354"/>
    </source>
</evidence>
<dbReference type="Pfam" id="PF03279">
    <property type="entry name" value="Lip_A_acyltrans"/>
    <property type="match status" value="1"/>
</dbReference>
<evidence type="ECO:0000256" key="6">
    <source>
        <dbReference type="ARBA" id="ARBA00023315"/>
    </source>
</evidence>
<dbReference type="PANTHER" id="PTHR30606:SF10">
    <property type="entry name" value="PHOSPHATIDYLINOSITOL MANNOSIDE ACYLTRANSFERASE"/>
    <property type="match status" value="1"/>
</dbReference>
<evidence type="ECO:0000256" key="1">
    <source>
        <dbReference type="ARBA" id="ARBA00004533"/>
    </source>
</evidence>
<dbReference type="CDD" id="cd07984">
    <property type="entry name" value="LPLAT_LABLAT-like"/>
    <property type="match status" value="1"/>
</dbReference>
<keyword evidence="3" id="KW-0997">Cell inner membrane</keyword>
<keyword evidence="4 8" id="KW-0808">Transferase</keyword>
<reference evidence="8 9" key="1">
    <citation type="submission" date="2019-08" db="EMBL/GenBank/DDBJ databases">
        <title>Complete genome sequence of Candidatus Uab amorphum.</title>
        <authorList>
            <person name="Shiratori T."/>
            <person name="Suzuki S."/>
            <person name="Kakizawa Y."/>
            <person name="Ishida K."/>
        </authorList>
    </citation>
    <scope>NUCLEOTIDE SEQUENCE [LARGE SCALE GENOMIC DNA]</scope>
    <source>
        <strain evidence="8 9">SRT547</strain>
    </source>
</reference>
<evidence type="ECO:0000256" key="2">
    <source>
        <dbReference type="ARBA" id="ARBA00022475"/>
    </source>
</evidence>
<dbReference type="Proteomes" id="UP000326354">
    <property type="component" value="Chromosome"/>
</dbReference>
<accession>A0A5S9IPD6</accession>
<keyword evidence="2" id="KW-1003">Cell membrane</keyword>
<dbReference type="PANTHER" id="PTHR30606">
    <property type="entry name" value="LIPID A BIOSYNTHESIS LAUROYL ACYLTRANSFERASE"/>
    <property type="match status" value="1"/>
</dbReference>
<protein>
    <submittedName>
        <fullName evidence="8">Lipid A biosynthesis acyltransferase</fullName>
    </submittedName>
</protein>
<name>A0A5S9IPD6_UABAM</name>
<sequence length="299" mass="35138">MQQQKWDGKSYGTPLGYKIFIYSLRLFGLRFAYGLLFFVCCYYYMFRPKSRRSTAQLRKIYENWEQSDKQKLGLFFPFKRIFVFGQVLIDRVAVFFGIKFHLEAHGTDYLESLEKSGGIILGSHLGNWEAGLSILKDKKDIHTHVAMSVVAGDFLQKMLRQKADNFVSIISLDAQHDSLFQIKNRLQEDKIVAMHGDRYFGKMRTSVGEFLGKDAHFPVGPYILSATLGKKICFVSVVKTKWNAYKVVCSEPLQCVWDKKYTREEQLKSWLQKYIDFTEKNLVKYPEQWFNFYDFWAQK</sequence>
<keyword evidence="5 7" id="KW-0472">Membrane</keyword>